<comment type="caution">
    <text evidence="1">The sequence shown here is derived from an EMBL/GenBank/DDBJ whole genome shotgun (WGS) entry which is preliminary data.</text>
</comment>
<keyword evidence="2" id="KW-1185">Reference proteome</keyword>
<evidence type="ECO:0000313" key="1">
    <source>
        <dbReference type="EMBL" id="RXJ04429.1"/>
    </source>
</evidence>
<reference evidence="1 2" key="1">
    <citation type="journal article" date="2019" name="Int. J. Syst. Evol. Microbiol.">
        <title>Anaerobacillus alkaliphilus sp. nov., a novel alkaliphilic and moderately halophilic bacterium.</title>
        <authorList>
            <person name="Borsodi A.K."/>
            <person name="Aszalos J.M."/>
            <person name="Bihari P."/>
            <person name="Nagy I."/>
            <person name="Schumann P."/>
            <person name="Sproer C."/>
            <person name="Kovacs A.L."/>
            <person name="Boka K."/>
            <person name="Dobosy P."/>
            <person name="Ovari M."/>
            <person name="Szili-Kovacs T."/>
            <person name="Toth E."/>
        </authorList>
    </citation>
    <scope>NUCLEOTIDE SEQUENCE [LARGE SCALE GENOMIC DNA]</scope>
    <source>
        <strain evidence="1 2">B16-10</strain>
    </source>
</reference>
<dbReference type="RefSeq" id="WP_129076772.1">
    <property type="nucleotide sequence ID" value="NZ_QOUX01000001.1"/>
</dbReference>
<organism evidence="1 2">
    <name type="scientific">Anaerobacillus alkaliphilus</name>
    <dbReference type="NCBI Taxonomy" id="1548597"/>
    <lineage>
        <taxon>Bacteria</taxon>
        <taxon>Bacillati</taxon>
        <taxon>Bacillota</taxon>
        <taxon>Bacilli</taxon>
        <taxon>Bacillales</taxon>
        <taxon>Bacillaceae</taxon>
        <taxon>Anaerobacillus</taxon>
    </lineage>
</organism>
<name>A0A4Q0VXZ6_9BACI</name>
<sequence>MSSYNEYIAEREKIDFLIEQGYKIKAVTENLSGAFVEFQQANGESLNVETLHILTADARKYFSGILIQQKT</sequence>
<proteinExistence type="predicted"/>
<gene>
    <name evidence="1" type="ORF">DS745_03320</name>
</gene>
<protein>
    <submittedName>
        <fullName evidence="1">Uncharacterized protein</fullName>
    </submittedName>
</protein>
<dbReference type="AlphaFoldDB" id="A0A4Q0VXZ6"/>
<accession>A0A4Q0VXZ6</accession>
<dbReference type="EMBL" id="QOUX01000001">
    <property type="protein sequence ID" value="RXJ04429.1"/>
    <property type="molecule type" value="Genomic_DNA"/>
</dbReference>
<evidence type="ECO:0000313" key="2">
    <source>
        <dbReference type="Proteomes" id="UP000290649"/>
    </source>
</evidence>
<dbReference type="Proteomes" id="UP000290649">
    <property type="component" value="Unassembled WGS sequence"/>
</dbReference>
<dbReference type="OrthoDB" id="2454651at2"/>